<dbReference type="OrthoDB" id="5862982at2759"/>
<evidence type="ECO:0000313" key="2">
    <source>
        <dbReference type="EMBL" id="KIH56907.1"/>
    </source>
</evidence>
<sequence>MVAQQNRRGVTVLKWRDRRDVLMLSTTHDDSRADQGKPQVVKDYNKAKLFVDISDQTASYTPFLRKTSKRYLRLFFHLLTQTSLVNSWRLYYDNAQTMKFNEFKIEVIESLLDSK</sequence>
<dbReference type="PANTHER" id="PTHR46599:SF3">
    <property type="entry name" value="PIGGYBAC TRANSPOSABLE ELEMENT-DERIVED PROTEIN 4"/>
    <property type="match status" value="1"/>
</dbReference>
<dbReference type="PANTHER" id="PTHR46599">
    <property type="entry name" value="PIGGYBAC TRANSPOSABLE ELEMENT-DERIVED PROTEIN 4"/>
    <property type="match status" value="1"/>
</dbReference>
<accession>A0A0C2D483</accession>
<feature type="domain" description="PiggyBac transposable element-derived protein" evidence="1">
    <location>
        <begin position="8"/>
        <end position="88"/>
    </location>
</feature>
<dbReference type="InterPro" id="IPR029526">
    <property type="entry name" value="PGBD"/>
</dbReference>
<evidence type="ECO:0000259" key="1">
    <source>
        <dbReference type="Pfam" id="PF13843"/>
    </source>
</evidence>
<proteinExistence type="predicted"/>
<dbReference type="Pfam" id="PF13843">
    <property type="entry name" value="DDE_Tnp_1_7"/>
    <property type="match status" value="1"/>
</dbReference>
<name>A0A0C2D483_9BILA</name>
<gene>
    <name evidence="2" type="ORF">ANCDUO_12909</name>
</gene>
<evidence type="ECO:0000313" key="3">
    <source>
        <dbReference type="Proteomes" id="UP000054047"/>
    </source>
</evidence>
<reference evidence="2 3" key="1">
    <citation type="submission" date="2013-12" db="EMBL/GenBank/DDBJ databases">
        <title>Draft genome of the parsitic nematode Ancylostoma duodenale.</title>
        <authorList>
            <person name="Mitreva M."/>
        </authorList>
    </citation>
    <scope>NUCLEOTIDE SEQUENCE [LARGE SCALE GENOMIC DNA]</scope>
    <source>
        <strain evidence="2 3">Zhejiang</strain>
    </source>
</reference>
<dbReference type="AlphaFoldDB" id="A0A0C2D483"/>
<dbReference type="EMBL" id="KN735103">
    <property type="protein sequence ID" value="KIH56907.1"/>
    <property type="molecule type" value="Genomic_DNA"/>
</dbReference>
<organism evidence="2 3">
    <name type="scientific">Ancylostoma duodenale</name>
    <dbReference type="NCBI Taxonomy" id="51022"/>
    <lineage>
        <taxon>Eukaryota</taxon>
        <taxon>Metazoa</taxon>
        <taxon>Ecdysozoa</taxon>
        <taxon>Nematoda</taxon>
        <taxon>Chromadorea</taxon>
        <taxon>Rhabditida</taxon>
        <taxon>Rhabditina</taxon>
        <taxon>Rhabditomorpha</taxon>
        <taxon>Strongyloidea</taxon>
        <taxon>Ancylostomatidae</taxon>
        <taxon>Ancylostomatinae</taxon>
        <taxon>Ancylostoma</taxon>
    </lineage>
</organism>
<protein>
    <recommendedName>
        <fullName evidence="1">PiggyBac transposable element-derived protein domain-containing protein</fullName>
    </recommendedName>
</protein>
<keyword evidence="3" id="KW-1185">Reference proteome</keyword>
<dbReference type="Proteomes" id="UP000054047">
    <property type="component" value="Unassembled WGS sequence"/>
</dbReference>